<dbReference type="AlphaFoldDB" id="A0AAW0DPP3"/>
<comment type="caution">
    <text evidence="1">The sequence shown here is derived from an EMBL/GenBank/DDBJ whole genome shotgun (WGS) entry which is preliminary data.</text>
</comment>
<keyword evidence="2" id="KW-1185">Reference proteome</keyword>
<evidence type="ECO:0000313" key="1">
    <source>
        <dbReference type="EMBL" id="KAK7052436.1"/>
    </source>
</evidence>
<organism evidence="1 2">
    <name type="scientific">Favolaschia claudopus</name>
    <dbReference type="NCBI Taxonomy" id="2862362"/>
    <lineage>
        <taxon>Eukaryota</taxon>
        <taxon>Fungi</taxon>
        <taxon>Dikarya</taxon>
        <taxon>Basidiomycota</taxon>
        <taxon>Agaricomycotina</taxon>
        <taxon>Agaricomycetes</taxon>
        <taxon>Agaricomycetidae</taxon>
        <taxon>Agaricales</taxon>
        <taxon>Marasmiineae</taxon>
        <taxon>Mycenaceae</taxon>
        <taxon>Favolaschia</taxon>
    </lineage>
</organism>
<sequence>MLEFRVHGGIMLNATRRFDTLSRTSMFSFAIWWLTSISPSSAASPHNVSRSYNVAFDMRCLGPARRVLFATVCCRPFLLSCHRTSLGRPSHDNARR</sequence>
<evidence type="ECO:0008006" key="3">
    <source>
        <dbReference type="Google" id="ProtNLM"/>
    </source>
</evidence>
<evidence type="ECO:0000313" key="2">
    <source>
        <dbReference type="Proteomes" id="UP001362999"/>
    </source>
</evidence>
<accession>A0AAW0DPP3</accession>
<reference evidence="1 2" key="1">
    <citation type="journal article" date="2024" name="J Genomics">
        <title>Draft genome sequencing and assembly of Favolaschia claudopus CIRM-BRFM 2984 isolated from oak limbs.</title>
        <authorList>
            <person name="Navarro D."/>
            <person name="Drula E."/>
            <person name="Chaduli D."/>
            <person name="Cazenave R."/>
            <person name="Ahrendt S."/>
            <person name="Wang J."/>
            <person name="Lipzen A."/>
            <person name="Daum C."/>
            <person name="Barry K."/>
            <person name="Grigoriev I.V."/>
            <person name="Favel A."/>
            <person name="Rosso M.N."/>
            <person name="Martin F."/>
        </authorList>
    </citation>
    <scope>NUCLEOTIDE SEQUENCE [LARGE SCALE GENOMIC DNA]</scope>
    <source>
        <strain evidence="1 2">CIRM-BRFM 2984</strain>
    </source>
</reference>
<dbReference type="EMBL" id="JAWWNJ010000007">
    <property type="protein sequence ID" value="KAK7052436.1"/>
    <property type="molecule type" value="Genomic_DNA"/>
</dbReference>
<gene>
    <name evidence="1" type="ORF">R3P38DRAFT_2860320</name>
</gene>
<name>A0AAW0DPP3_9AGAR</name>
<proteinExistence type="predicted"/>
<dbReference type="Proteomes" id="UP001362999">
    <property type="component" value="Unassembled WGS sequence"/>
</dbReference>
<protein>
    <recommendedName>
        <fullName evidence="3">Secreted protein</fullName>
    </recommendedName>
</protein>